<reference evidence="4 5" key="1">
    <citation type="journal article" date="2016" name="Mol. Biol. Evol.">
        <title>Comparative Genomics of Early-Diverging Mushroom-Forming Fungi Provides Insights into the Origins of Lignocellulose Decay Capabilities.</title>
        <authorList>
            <person name="Nagy L.G."/>
            <person name="Riley R."/>
            <person name="Tritt A."/>
            <person name="Adam C."/>
            <person name="Daum C."/>
            <person name="Floudas D."/>
            <person name="Sun H."/>
            <person name="Yadav J.S."/>
            <person name="Pangilinan J."/>
            <person name="Larsson K.H."/>
            <person name="Matsuura K."/>
            <person name="Barry K."/>
            <person name="Labutti K."/>
            <person name="Kuo R."/>
            <person name="Ohm R.A."/>
            <person name="Bhattacharya S.S."/>
            <person name="Shirouzu T."/>
            <person name="Yoshinaga Y."/>
            <person name="Martin F.M."/>
            <person name="Grigoriev I.V."/>
            <person name="Hibbett D.S."/>
        </authorList>
    </citation>
    <scope>NUCLEOTIDE SEQUENCE [LARGE SCALE GENOMIC DNA]</scope>
    <source>
        <strain evidence="4 5">HHB12733</strain>
    </source>
</reference>
<dbReference type="AlphaFoldDB" id="A0A165EVM8"/>
<keyword evidence="2" id="KW-0521">NADP</keyword>
<proteinExistence type="inferred from homology"/>
<evidence type="ECO:0000259" key="3">
    <source>
        <dbReference type="Pfam" id="PF05368"/>
    </source>
</evidence>
<dbReference type="EMBL" id="KV423991">
    <property type="protein sequence ID" value="KZT55610.1"/>
    <property type="molecule type" value="Genomic_DNA"/>
</dbReference>
<evidence type="ECO:0000256" key="2">
    <source>
        <dbReference type="ARBA" id="ARBA00022857"/>
    </source>
</evidence>
<evidence type="ECO:0000256" key="1">
    <source>
        <dbReference type="ARBA" id="ARBA00006328"/>
    </source>
</evidence>
<dbReference type="InterPro" id="IPR008030">
    <property type="entry name" value="NmrA-like"/>
</dbReference>
<sequence length="350" mass="37651">MSAFPSIAPPRAPSATRTILVIGATGKQGSGMISALVQANRQAKPYEPLPYRILAMTRTPAKYEALKTLPGVEVVQGDLNDPPSIEAVFREHGQGGIFGVFTCLAFPGLGKPADSELAQGKLAADMALKYGVSHFIYSSSEQGGDSESGPSPSHVAKMVIENHIKDLGRTNPSFKWTVLRPSFFYENFDGVLGAVSETLLASSVQKGTKIQMVASEDIGPVARAVFEAPGDEYKGAMMTICGDILTPQEVNAIHKKVTGKPLSRIPGFVGSALYGMNAQAKNLVMHMERVHQLRLQDAAGYTANGDAARRAYPGLLTFESWILSKGKQRGGKRDKNWNNLTMKELLKGET</sequence>
<dbReference type="Pfam" id="PF05368">
    <property type="entry name" value="NmrA"/>
    <property type="match status" value="1"/>
</dbReference>
<evidence type="ECO:0000313" key="5">
    <source>
        <dbReference type="Proteomes" id="UP000076842"/>
    </source>
</evidence>
<keyword evidence="5" id="KW-1185">Reference proteome</keyword>
<comment type="similarity">
    <text evidence="1">Belongs to the NmrA-type oxidoreductase family.</text>
</comment>
<dbReference type="GO" id="GO:0005634">
    <property type="term" value="C:nucleus"/>
    <property type="evidence" value="ECO:0007669"/>
    <property type="project" value="TreeGrafter"/>
</dbReference>
<dbReference type="SUPFAM" id="SSF51735">
    <property type="entry name" value="NAD(P)-binding Rossmann-fold domains"/>
    <property type="match status" value="1"/>
</dbReference>
<dbReference type="PANTHER" id="PTHR42748">
    <property type="entry name" value="NITROGEN METABOLITE REPRESSION PROTEIN NMRA FAMILY MEMBER"/>
    <property type="match status" value="1"/>
</dbReference>
<accession>A0A165EVM8</accession>
<name>A0A165EVM8_9BASI</name>
<evidence type="ECO:0000313" key="4">
    <source>
        <dbReference type="EMBL" id="KZT55610.1"/>
    </source>
</evidence>
<feature type="domain" description="NmrA-like" evidence="3">
    <location>
        <begin position="16"/>
        <end position="319"/>
    </location>
</feature>
<dbReference type="InterPro" id="IPR051164">
    <property type="entry name" value="NmrA-like_oxidored"/>
</dbReference>
<protein>
    <submittedName>
        <fullName evidence="4">NAD(P)-binding protein</fullName>
    </submittedName>
</protein>
<dbReference type="OrthoDB" id="9997102at2759"/>
<dbReference type="Gene3D" id="3.90.25.10">
    <property type="entry name" value="UDP-galactose 4-epimerase, domain 1"/>
    <property type="match status" value="1"/>
</dbReference>
<dbReference type="CDD" id="cd05251">
    <property type="entry name" value="NmrA_like_SDR_a"/>
    <property type="match status" value="1"/>
</dbReference>
<dbReference type="Gene3D" id="3.40.50.720">
    <property type="entry name" value="NAD(P)-binding Rossmann-like Domain"/>
    <property type="match status" value="1"/>
</dbReference>
<dbReference type="InterPro" id="IPR036291">
    <property type="entry name" value="NAD(P)-bd_dom_sf"/>
</dbReference>
<organism evidence="4 5">
    <name type="scientific">Calocera cornea HHB12733</name>
    <dbReference type="NCBI Taxonomy" id="1353952"/>
    <lineage>
        <taxon>Eukaryota</taxon>
        <taxon>Fungi</taxon>
        <taxon>Dikarya</taxon>
        <taxon>Basidiomycota</taxon>
        <taxon>Agaricomycotina</taxon>
        <taxon>Dacrymycetes</taxon>
        <taxon>Dacrymycetales</taxon>
        <taxon>Dacrymycetaceae</taxon>
        <taxon>Calocera</taxon>
    </lineage>
</organism>
<dbReference type="PANTHER" id="PTHR42748:SF7">
    <property type="entry name" value="NMRA LIKE REDOX SENSOR 1-RELATED"/>
    <property type="match status" value="1"/>
</dbReference>
<dbReference type="Proteomes" id="UP000076842">
    <property type="component" value="Unassembled WGS sequence"/>
</dbReference>
<dbReference type="STRING" id="1353952.A0A165EVM8"/>
<gene>
    <name evidence="4" type="ORF">CALCODRAFT_484601</name>
</gene>
<dbReference type="InParanoid" id="A0A165EVM8"/>